<name>A0ABV0ZDY7_9TELE</name>
<accession>A0ABV0ZDY7</accession>
<dbReference type="EMBL" id="JAHRIP010059239">
    <property type="protein sequence ID" value="MEQ2304434.1"/>
    <property type="molecule type" value="Genomic_DNA"/>
</dbReference>
<keyword evidence="2" id="KW-1185">Reference proteome</keyword>
<reference evidence="1 2" key="1">
    <citation type="submission" date="2021-06" db="EMBL/GenBank/DDBJ databases">
        <authorList>
            <person name="Palmer J.M."/>
        </authorList>
    </citation>
    <scope>NUCLEOTIDE SEQUENCE [LARGE SCALE GENOMIC DNA]</scope>
    <source>
        <strain evidence="1 2">AS_MEX2019</strain>
        <tissue evidence="1">Muscle</tissue>
    </source>
</reference>
<proteinExistence type="predicted"/>
<organism evidence="1 2">
    <name type="scientific">Ameca splendens</name>
    <dbReference type="NCBI Taxonomy" id="208324"/>
    <lineage>
        <taxon>Eukaryota</taxon>
        <taxon>Metazoa</taxon>
        <taxon>Chordata</taxon>
        <taxon>Craniata</taxon>
        <taxon>Vertebrata</taxon>
        <taxon>Euteleostomi</taxon>
        <taxon>Actinopterygii</taxon>
        <taxon>Neopterygii</taxon>
        <taxon>Teleostei</taxon>
        <taxon>Neoteleostei</taxon>
        <taxon>Acanthomorphata</taxon>
        <taxon>Ovalentaria</taxon>
        <taxon>Atherinomorphae</taxon>
        <taxon>Cyprinodontiformes</taxon>
        <taxon>Goodeidae</taxon>
        <taxon>Ameca</taxon>
    </lineage>
</organism>
<protein>
    <submittedName>
        <fullName evidence="1">Uncharacterized protein</fullName>
    </submittedName>
</protein>
<evidence type="ECO:0000313" key="2">
    <source>
        <dbReference type="Proteomes" id="UP001469553"/>
    </source>
</evidence>
<comment type="caution">
    <text evidence="1">The sequence shown here is derived from an EMBL/GenBank/DDBJ whole genome shotgun (WGS) entry which is preliminary data.</text>
</comment>
<dbReference type="Proteomes" id="UP001469553">
    <property type="component" value="Unassembled WGS sequence"/>
</dbReference>
<evidence type="ECO:0000313" key="1">
    <source>
        <dbReference type="EMBL" id="MEQ2304434.1"/>
    </source>
</evidence>
<sequence>MFEAYVSTHYGFQVNLSTTKLMEEIFEEEQGQVHYQPSSVIISSITSYYKRPIGQAFHQDDFQVLIICSFLQNCSLTCYFHPKIPDTNIIAAKTVFAEIMFVSGNASQLDVAEKHGGLFIQFLGLLNQRSTGDVNYGFSNNLIGGNNVWVCALYTRRRG</sequence>
<gene>
    <name evidence="1" type="ORF">AMECASPLE_026961</name>
</gene>